<proteinExistence type="predicted"/>
<keyword evidence="1" id="KW-1133">Transmembrane helix</keyword>
<accession>A0A4Y7IZ78</accession>
<dbReference type="EMBL" id="CM010717">
    <property type="protein sequence ID" value="RZC53062.1"/>
    <property type="molecule type" value="Genomic_DNA"/>
</dbReference>
<reference evidence="2 3" key="1">
    <citation type="journal article" date="2018" name="Science">
        <title>The opium poppy genome and morphinan production.</title>
        <authorList>
            <person name="Guo L."/>
            <person name="Winzer T."/>
            <person name="Yang X."/>
            <person name="Li Y."/>
            <person name="Ning Z."/>
            <person name="He Z."/>
            <person name="Teodor R."/>
            <person name="Lu Y."/>
            <person name="Bowser T.A."/>
            <person name="Graham I.A."/>
            <person name="Ye K."/>
        </authorList>
    </citation>
    <scope>NUCLEOTIDE SEQUENCE [LARGE SCALE GENOMIC DNA]</scope>
    <source>
        <strain evidence="3">cv. HN1</strain>
        <tissue evidence="2">Leaves</tissue>
    </source>
</reference>
<feature type="transmembrane region" description="Helical" evidence="1">
    <location>
        <begin position="54"/>
        <end position="76"/>
    </location>
</feature>
<name>A0A4Y7IZ78_PAPSO</name>
<keyword evidence="1" id="KW-0812">Transmembrane</keyword>
<sequence length="81" mass="9478">MYNKKLFQILSSAFKQDYALFFQKARHQVNVKGFNLLICSQTVQLCSPSSGEGVLLLCEVVFILIHTLLIIHGMWWERNYR</sequence>
<feature type="non-terminal residue" evidence="2">
    <location>
        <position position="81"/>
    </location>
</feature>
<evidence type="ECO:0000313" key="3">
    <source>
        <dbReference type="Proteomes" id="UP000316621"/>
    </source>
</evidence>
<evidence type="ECO:0000256" key="1">
    <source>
        <dbReference type="SAM" id="Phobius"/>
    </source>
</evidence>
<organism evidence="2 3">
    <name type="scientific">Papaver somniferum</name>
    <name type="common">Opium poppy</name>
    <dbReference type="NCBI Taxonomy" id="3469"/>
    <lineage>
        <taxon>Eukaryota</taxon>
        <taxon>Viridiplantae</taxon>
        <taxon>Streptophyta</taxon>
        <taxon>Embryophyta</taxon>
        <taxon>Tracheophyta</taxon>
        <taxon>Spermatophyta</taxon>
        <taxon>Magnoliopsida</taxon>
        <taxon>Ranunculales</taxon>
        <taxon>Papaveraceae</taxon>
        <taxon>Papaveroideae</taxon>
        <taxon>Papaver</taxon>
    </lineage>
</organism>
<gene>
    <name evidence="2" type="ORF">C5167_011916</name>
</gene>
<dbReference type="Proteomes" id="UP000316621">
    <property type="component" value="Chromosome 3"/>
</dbReference>
<protein>
    <submittedName>
        <fullName evidence="2">Uncharacterized protein</fullName>
    </submittedName>
</protein>
<keyword evidence="3" id="KW-1185">Reference proteome</keyword>
<evidence type="ECO:0000313" key="2">
    <source>
        <dbReference type="EMBL" id="RZC53062.1"/>
    </source>
</evidence>
<dbReference type="AlphaFoldDB" id="A0A4Y7IZ78"/>
<keyword evidence="1" id="KW-0472">Membrane</keyword>
<dbReference type="Gramene" id="RZC53062">
    <property type="protein sequence ID" value="RZC53062"/>
    <property type="gene ID" value="C5167_011916"/>
</dbReference>